<keyword evidence="1" id="KW-0812">Transmembrane</keyword>
<comment type="caution">
    <text evidence="2">The sequence shown here is derived from an EMBL/GenBank/DDBJ whole genome shotgun (WGS) entry which is preliminary data.</text>
</comment>
<sequence>MTIVRIQLMMTVLVALYAFATLPLYLSDEKARLAKYPWLAKHDRKITRILAFLLLIVTILRFALERGAGA</sequence>
<dbReference type="Proteomes" id="UP001481872">
    <property type="component" value="Unassembled WGS sequence"/>
</dbReference>
<feature type="transmembrane region" description="Helical" evidence="1">
    <location>
        <begin position="46"/>
        <end position="64"/>
    </location>
</feature>
<dbReference type="EMBL" id="JBBNPS010000003">
    <property type="protein sequence ID" value="MEQ3353063.1"/>
    <property type="molecule type" value="Genomic_DNA"/>
</dbReference>
<keyword evidence="1" id="KW-0472">Membrane</keyword>
<evidence type="ECO:0000313" key="2">
    <source>
        <dbReference type="EMBL" id="MEQ3353063.1"/>
    </source>
</evidence>
<organism evidence="2 3">
    <name type="scientific">Aedoeadaptatus acetigenes</name>
    <dbReference type="NCBI Taxonomy" id="2981723"/>
    <lineage>
        <taxon>Bacteria</taxon>
        <taxon>Bacillati</taxon>
        <taxon>Bacillota</taxon>
        <taxon>Tissierellia</taxon>
        <taxon>Tissierellales</taxon>
        <taxon>Peptoniphilaceae</taxon>
        <taxon>Aedoeadaptatus</taxon>
    </lineage>
</organism>
<evidence type="ECO:0000256" key="1">
    <source>
        <dbReference type="SAM" id="Phobius"/>
    </source>
</evidence>
<feature type="transmembrane region" description="Helical" evidence="1">
    <location>
        <begin position="6"/>
        <end position="26"/>
    </location>
</feature>
<gene>
    <name evidence="2" type="ORF">AAA081_01930</name>
</gene>
<protein>
    <submittedName>
        <fullName evidence="2">Uncharacterized protein</fullName>
    </submittedName>
</protein>
<keyword evidence="3" id="KW-1185">Reference proteome</keyword>
<accession>A0ABV1J564</accession>
<keyword evidence="1" id="KW-1133">Transmembrane helix</keyword>
<name>A0ABV1J564_9FIRM</name>
<dbReference type="RefSeq" id="WP_349053471.1">
    <property type="nucleotide sequence ID" value="NZ_JBBNPS010000003.1"/>
</dbReference>
<proteinExistence type="predicted"/>
<reference evidence="2 3" key="1">
    <citation type="submission" date="2024-04" db="EMBL/GenBank/DDBJ databases">
        <title>Human intestinal bacterial collection.</title>
        <authorList>
            <person name="Pauvert C."/>
            <person name="Hitch T.C.A."/>
            <person name="Clavel T."/>
        </authorList>
    </citation>
    <scope>NUCLEOTIDE SEQUENCE [LARGE SCALE GENOMIC DNA]</scope>
    <source>
        <strain evidence="2 3">CLA-SR-H026</strain>
    </source>
</reference>
<evidence type="ECO:0000313" key="3">
    <source>
        <dbReference type="Proteomes" id="UP001481872"/>
    </source>
</evidence>